<organism evidence="7 8">
    <name type="scientific">Amnibacterium endophyticum</name>
    <dbReference type="NCBI Taxonomy" id="2109337"/>
    <lineage>
        <taxon>Bacteria</taxon>
        <taxon>Bacillati</taxon>
        <taxon>Actinomycetota</taxon>
        <taxon>Actinomycetes</taxon>
        <taxon>Micrococcales</taxon>
        <taxon>Microbacteriaceae</taxon>
        <taxon>Amnibacterium</taxon>
    </lineage>
</organism>
<evidence type="ECO:0000256" key="2">
    <source>
        <dbReference type="ARBA" id="ARBA00006676"/>
    </source>
</evidence>
<comment type="similarity">
    <text evidence="2">Belongs to the metallo-dependent hydrolases superfamily. Adenosine and AMP deaminases family.</text>
</comment>
<name>A0ABW4LH83_9MICO</name>
<dbReference type="PANTHER" id="PTHR43114">
    <property type="entry name" value="ADENINE DEAMINASE"/>
    <property type="match status" value="1"/>
</dbReference>
<keyword evidence="5" id="KW-0862">Zinc</keyword>
<sequence length="327" mass="34731">MTRDLAALPKAHLHLHFEAAMRPSTLAELAAEADQPVPRWAPFDDFQDFEAAYGDVLGLIRSRRHLARIMDDLADDAAAQGARYVEVTLAPVLHAALFDGDVEAALQHLLQLAAEAEVRTGVTIRAMIASARTFPVELALEDARLAAAWAGSGVVSFGLHADERGAPAAPFGDAFAIARDAGLLITPHAGELVGAESVREAVELLHADRILHGVRAIEDEGLVARLAELGTCLDVCPSSNLRLHVVPDLEHHPLPALLAAGVTCSINADDPLQFGPGLLEEYELCRSALGLDDERLAACARASFTASGAPDEVKRRALADIDAWLAA</sequence>
<dbReference type="SUPFAM" id="SSF51556">
    <property type="entry name" value="Metallo-dependent hydrolases"/>
    <property type="match status" value="1"/>
</dbReference>
<evidence type="ECO:0000313" key="7">
    <source>
        <dbReference type="EMBL" id="MFD1722686.1"/>
    </source>
</evidence>
<dbReference type="Proteomes" id="UP001597347">
    <property type="component" value="Unassembled WGS sequence"/>
</dbReference>
<dbReference type="GO" id="GO:0016787">
    <property type="term" value="F:hydrolase activity"/>
    <property type="evidence" value="ECO:0007669"/>
    <property type="project" value="UniProtKB-KW"/>
</dbReference>
<comment type="cofactor">
    <cofactor evidence="1">
        <name>Zn(2+)</name>
        <dbReference type="ChEBI" id="CHEBI:29105"/>
    </cofactor>
</comment>
<keyword evidence="4 7" id="KW-0378">Hydrolase</keyword>
<feature type="domain" description="Adenosine deaminase" evidence="6">
    <location>
        <begin position="9"/>
        <end position="324"/>
    </location>
</feature>
<dbReference type="InterPro" id="IPR006650">
    <property type="entry name" value="A/AMP_deam_AS"/>
</dbReference>
<protein>
    <submittedName>
        <fullName evidence="7">Adenosine deaminase</fullName>
        <ecNumber evidence="7">3.5.4.4</ecNumber>
    </submittedName>
</protein>
<dbReference type="InterPro" id="IPR032466">
    <property type="entry name" value="Metal_Hydrolase"/>
</dbReference>
<dbReference type="NCBIfam" id="TIGR01430">
    <property type="entry name" value="aden_deam"/>
    <property type="match status" value="1"/>
</dbReference>
<comment type="caution">
    <text evidence="7">The sequence shown here is derived from an EMBL/GenBank/DDBJ whole genome shotgun (WGS) entry which is preliminary data.</text>
</comment>
<proteinExistence type="inferred from homology"/>
<dbReference type="Gene3D" id="3.20.20.140">
    <property type="entry name" value="Metal-dependent hydrolases"/>
    <property type="match status" value="1"/>
</dbReference>
<evidence type="ECO:0000259" key="6">
    <source>
        <dbReference type="Pfam" id="PF00962"/>
    </source>
</evidence>
<evidence type="ECO:0000313" key="8">
    <source>
        <dbReference type="Proteomes" id="UP001597347"/>
    </source>
</evidence>
<keyword evidence="3" id="KW-0479">Metal-binding</keyword>
<dbReference type="InterPro" id="IPR006330">
    <property type="entry name" value="Ado/ade_deaminase"/>
</dbReference>
<dbReference type="Pfam" id="PF00962">
    <property type="entry name" value="A_deaminase"/>
    <property type="match status" value="1"/>
</dbReference>
<dbReference type="EC" id="3.5.4.4" evidence="7"/>
<dbReference type="PANTHER" id="PTHR43114:SF6">
    <property type="entry name" value="ADENINE DEAMINASE"/>
    <property type="match status" value="1"/>
</dbReference>
<dbReference type="EMBL" id="JBHUEA010000025">
    <property type="protein sequence ID" value="MFD1722686.1"/>
    <property type="molecule type" value="Genomic_DNA"/>
</dbReference>
<gene>
    <name evidence="7" type="primary">add</name>
    <name evidence="7" type="ORF">ACFSBI_14110</name>
</gene>
<evidence type="ECO:0000256" key="4">
    <source>
        <dbReference type="ARBA" id="ARBA00022801"/>
    </source>
</evidence>
<evidence type="ECO:0000256" key="3">
    <source>
        <dbReference type="ARBA" id="ARBA00022723"/>
    </source>
</evidence>
<dbReference type="RefSeq" id="WP_377936011.1">
    <property type="nucleotide sequence ID" value="NZ_JBHUEA010000025.1"/>
</dbReference>
<dbReference type="InterPro" id="IPR001365">
    <property type="entry name" value="A_deaminase_dom"/>
</dbReference>
<reference evidence="8" key="1">
    <citation type="journal article" date="2019" name="Int. J. Syst. Evol. Microbiol.">
        <title>The Global Catalogue of Microorganisms (GCM) 10K type strain sequencing project: providing services to taxonomists for standard genome sequencing and annotation.</title>
        <authorList>
            <consortium name="The Broad Institute Genomics Platform"/>
            <consortium name="The Broad Institute Genome Sequencing Center for Infectious Disease"/>
            <person name="Wu L."/>
            <person name="Ma J."/>
        </authorList>
    </citation>
    <scope>NUCLEOTIDE SEQUENCE [LARGE SCALE GENOMIC DNA]</scope>
    <source>
        <strain evidence="8">CGMCC 1.12471</strain>
    </source>
</reference>
<keyword evidence="8" id="KW-1185">Reference proteome</keyword>
<evidence type="ECO:0000256" key="5">
    <source>
        <dbReference type="ARBA" id="ARBA00022833"/>
    </source>
</evidence>
<evidence type="ECO:0000256" key="1">
    <source>
        <dbReference type="ARBA" id="ARBA00001947"/>
    </source>
</evidence>
<accession>A0ABW4LH83</accession>
<dbReference type="PROSITE" id="PS00485">
    <property type="entry name" value="A_DEAMINASE"/>
    <property type="match status" value="1"/>
</dbReference>